<dbReference type="InterPro" id="IPR021434">
    <property type="entry name" value="DUF3082"/>
</dbReference>
<reference evidence="3" key="1">
    <citation type="submission" date="2017-10" db="EMBL/GenBank/DDBJ databases">
        <title>Draft genome sequence of the planktic cyanobacteria Tychonema bourrellyi isolated from alpine lentic freshwater.</title>
        <authorList>
            <person name="Tett A."/>
            <person name="Armanini F."/>
            <person name="Asnicar F."/>
            <person name="Boscaini A."/>
            <person name="Pasolli E."/>
            <person name="Zolfo M."/>
            <person name="Donati C."/>
            <person name="Salmaso N."/>
            <person name="Segata N."/>
        </authorList>
    </citation>
    <scope>NUCLEOTIDE SEQUENCE</scope>
    <source>
        <strain evidence="3">FEM_GT703</strain>
    </source>
</reference>
<evidence type="ECO:0000256" key="2">
    <source>
        <dbReference type="SAM" id="Phobius"/>
    </source>
</evidence>
<proteinExistence type="predicted"/>
<feature type="compositionally biased region" description="Polar residues" evidence="1">
    <location>
        <begin position="1"/>
        <end position="23"/>
    </location>
</feature>
<feature type="region of interest" description="Disordered" evidence="1">
    <location>
        <begin position="1"/>
        <end position="28"/>
    </location>
</feature>
<dbReference type="RefSeq" id="WP_096832004.1">
    <property type="nucleotide sequence ID" value="NZ_NXIB02000099.1"/>
</dbReference>
<accession>A0A2G4EY92</accession>
<comment type="caution">
    <text evidence="3">The sequence shown here is derived from an EMBL/GenBank/DDBJ whole genome shotgun (WGS) entry which is preliminary data.</text>
</comment>
<keyword evidence="2" id="KW-1133">Transmembrane helix</keyword>
<evidence type="ECO:0000313" key="4">
    <source>
        <dbReference type="Proteomes" id="UP000226442"/>
    </source>
</evidence>
<dbReference type="PANTHER" id="PTHR35733">
    <property type="entry name" value="OS02G0307800 PROTEIN"/>
    <property type="match status" value="1"/>
</dbReference>
<dbReference type="PANTHER" id="PTHR35733:SF1">
    <property type="entry name" value="OS02G0307800 PROTEIN"/>
    <property type="match status" value="1"/>
</dbReference>
<dbReference type="EMBL" id="NXIB02000099">
    <property type="protein sequence ID" value="PHX54456.1"/>
    <property type="molecule type" value="Genomic_DNA"/>
</dbReference>
<keyword evidence="4" id="KW-1185">Reference proteome</keyword>
<gene>
    <name evidence="3" type="ORF">CP500_015990</name>
</gene>
<name>A0A2G4EY92_9CYAN</name>
<protein>
    <submittedName>
        <fullName evidence="3">DUF3082 domain-containing protein</fullName>
    </submittedName>
</protein>
<dbReference type="OrthoDB" id="515558at2"/>
<dbReference type="Proteomes" id="UP000226442">
    <property type="component" value="Unassembled WGS sequence"/>
</dbReference>
<dbReference type="AlphaFoldDB" id="A0A2G4EY92"/>
<keyword evidence="2" id="KW-0472">Membrane</keyword>
<feature type="transmembrane region" description="Helical" evidence="2">
    <location>
        <begin position="38"/>
        <end position="59"/>
    </location>
</feature>
<organism evidence="3 4">
    <name type="scientific">Tychonema bourrellyi FEM_GT703</name>
    <dbReference type="NCBI Taxonomy" id="2040638"/>
    <lineage>
        <taxon>Bacteria</taxon>
        <taxon>Bacillati</taxon>
        <taxon>Cyanobacteriota</taxon>
        <taxon>Cyanophyceae</taxon>
        <taxon>Oscillatoriophycideae</taxon>
        <taxon>Oscillatoriales</taxon>
        <taxon>Microcoleaceae</taxon>
        <taxon>Tychonema</taxon>
    </lineage>
</organism>
<evidence type="ECO:0000256" key="1">
    <source>
        <dbReference type="SAM" id="MobiDB-lite"/>
    </source>
</evidence>
<evidence type="ECO:0000313" key="3">
    <source>
        <dbReference type="EMBL" id="PHX54456.1"/>
    </source>
</evidence>
<dbReference type="Pfam" id="PF11282">
    <property type="entry name" value="DUF3082"/>
    <property type="match status" value="1"/>
</dbReference>
<sequence length="117" mass="11907">MADLTNPNSTSQTPNSAENSSPTSPQPPTVLRCVTGSLMAGGFAAALYALTLSIAQTFANKPIHSDNLTVINIGAAVRTLVMGIVALGGGVFAFAAVGLMALALQLLIQKLVNKPTV</sequence>
<keyword evidence="2" id="KW-0812">Transmembrane</keyword>
<feature type="transmembrane region" description="Helical" evidence="2">
    <location>
        <begin position="80"/>
        <end position="108"/>
    </location>
</feature>